<dbReference type="AlphaFoldDB" id="A0A218XVN4"/>
<proteinExistence type="predicted"/>
<organism evidence="1 3">
    <name type="scientific">Punica granatum</name>
    <name type="common">Pomegranate</name>
    <dbReference type="NCBI Taxonomy" id="22663"/>
    <lineage>
        <taxon>Eukaryota</taxon>
        <taxon>Viridiplantae</taxon>
        <taxon>Streptophyta</taxon>
        <taxon>Embryophyta</taxon>
        <taxon>Tracheophyta</taxon>
        <taxon>Spermatophyta</taxon>
        <taxon>Magnoliopsida</taxon>
        <taxon>eudicotyledons</taxon>
        <taxon>Gunneridae</taxon>
        <taxon>Pentapetalae</taxon>
        <taxon>rosids</taxon>
        <taxon>malvids</taxon>
        <taxon>Myrtales</taxon>
        <taxon>Lythraceae</taxon>
        <taxon>Punica</taxon>
    </lineage>
</organism>
<evidence type="ECO:0000313" key="1">
    <source>
        <dbReference type="EMBL" id="OWM89107.1"/>
    </source>
</evidence>
<comment type="caution">
    <text evidence="1">The sequence shown here is derived from an EMBL/GenBank/DDBJ whole genome shotgun (WGS) entry which is preliminary data.</text>
</comment>
<dbReference type="Proteomes" id="UP000197138">
    <property type="component" value="Unassembled WGS sequence"/>
</dbReference>
<reference evidence="1" key="2">
    <citation type="submission" date="2017-06" db="EMBL/GenBank/DDBJ databases">
        <title>The pomegranate genome and the genomics of punicalagin biosynthesis.</title>
        <authorList>
            <person name="Xu C."/>
        </authorList>
    </citation>
    <scope>NUCLEOTIDE SEQUENCE [LARGE SCALE GENOMIC DNA]</scope>
    <source>
        <tissue evidence="1">Fresh leaf</tissue>
    </source>
</reference>
<evidence type="ECO:0000313" key="3">
    <source>
        <dbReference type="Proteomes" id="UP000197138"/>
    </source>
</evidence>
<reference evidence="3" key="1">
    <citation type="journal article" date="2017" name="Plant J.">
        <title>The pomegranate (Punica granatum L.) genome and the genomics of punicalagin biosynthesis.</title>
        <authorList>
            <person name="Qin G."/>
            <person name="Xu C."/>
            <person name="Ming R."/>
            <person name="Tang H."/>
            <person name="Guyot R."/>
            <person name="Kramer E.M."/>
            <person name="Hu Y."/>
            <person name="Yi X."/>
            <person name="Qi Y."/>
            <person name="Xu X."/>
            <person name="Gao Z."/>
            <person name="Pan H."/>
            <person name="Jian J."/>
            <person name="Tian Y."/>
            <person name="Yue Z."/>
            <person name="Xu Y."/>
        </authorList>
    </citation>
    <scope>NUCLEOTIDE SEQUENCE [LARGE SCALE GENOMIC DNA]</scope>
    <source>
        <strain evidence="3">cv. Dabenzi</strain>
    </source>
</reference>
<sequence>MHVRVCTDVERVGRHAGACAGAQLAGARVSGGARGQATVLAAGRAGAWERAATDALFTREHDLHPK</sequence>
<protein>
    <submittedName>
        <fullName evidence="1">Uncharacterized protein</fullName>
    </submittedName>
</protein>
<gene>
    <name evidence="1" type="ORF">CDL15_Pgr026270</name>
    <name evidence="2" type="ORF">CRG98_014133</name>
</gene>
<reference evidence="2 4" key="3">
    <citation type="submission" date="2017-11" db="EMBL/GenBank/DDBJ databases">
        <title>De-novo sequencing of pomegranate (Punica granatum L.) genome.</title>
        <authorList>
            <person name="Akparov Z."/>
            <person name="Amiraslanov A."/>
            <person name="Hajiyeva S."/>
            <person name="Abbasov M."/>
            <person name="Kaur K."/>
            <person name="Hamwieh A."/>
            <person name="Solovyev V."/>
            <person name="Salamov A."/>
            <person name="Braich B."/>
            <person name="Kosarev P."/>
            <person name="Mahmoud A."/>
            <person name="Hajiyev E."/>
            <person name="Babayeva S."/>
            <person name="Izzatullayeva V."/>
            <person name="Mammadov A."/>
            <person name="Mammadov A."/>
            <person name="Sharifova S."/>
            <person name="Ojaghi J."/>
            <person name="Eynullazada K."/>
            <person name="Bayramov B."/>
            <person name="Abdulazimova A."/>
            <person name="Shahmuradov I."/>
        </authorList>
    </citation>
    <scope>NUCLEOTIDE SEQUENCE [LARGE SCALE GENOMIC DNA]</scope>
    <source>
        <strain evidence="2">AG2017</strain>
        <strain evidence="4">cv. AG2017</strain>
        <tissue evidence="2">Leaf</tissue>
    </source>
</reference>
<accession>A0A218XVN4</accession>
<dbReference type="Proteomes" id="UP000233551">
    <property type="component" value="Unassembled WGS sequence"/>
</dbReference>
<name>A0A218XVN4_PUNGR</name>
<dbReference type="EMBL" id="PGOL01000750">
    <property type="protein sequence ID" value="PKI65475.1"/>
    <property type="molecule type" value="Genomic_DNA"/>
</dbReference>
<keyword evidence="4" id="KW-1185">Reference proteome</keyword>
<dbReference type="EMBL" id="MTKT01000676">
    <property type="protein sequence ID" value="OWM89107.1"/>
    <property type="molecule type" value="Genomic_DNA"/>
</dbReference>
<evidence type="ECO:0000313" key="4">
    <source>
        <dbReference type="Proteomes" id="UP000233551"/>
    </source>
</evidence>
<evidence type="ECO:0000313" key="2">
    <source>
        <dbReference type="EMBL" id="PKI65475.1"/>
    </source>
</evidence>